<sequence length="341" mass="37120">MTQLTTIALDVMGGDLGPRSTIAAAVQWLKLQPQHSCQLILVGDRALIQRHLNTFPDYSTQFDIVHAPDVIGMADKPTWALRAKPKASMRQAIELVASGQADACVSAGNTGALMVIGRYVLKTLPGIDRPAIVSRLPTQKGVSYLLDLGANVDCHSEHLYQFAVLAALLVKCLHSIDSPTVGLLNVGSEAIKGNEQVRLARQLIESNPKLNFTGYVEGNQLFQGHTSVVVCDGFVGNVALKTSEGLAEFILASLQEMAEPWLKSPLTRWLTKRFFHKLHQQIDPRIYNGACLLGLQGTVVKSHGHADSVGFSSAIEQAYQQAQLKLPQVLNEALEAWLEID</sequence>
<dbReference type="PANTHER" id="PTHR30100">
    <property type="entry name" value="FATTY ACID/PHOSPHOLIPID SYNTHESIS PROTEIN PLSX"/>
    <property type="match status" value="1"/>
</dbReference>
<evidence type="ECO:0000256" key="7">
    <source>
        <dbReference type="ARBA" id="ARBA00023264"/>
    </source>
</evidence>
<dbReference type="GO" id="GO:0043811">
    <property type="term" value="F:phosphate:acyl-[acyl carrier protein] acyltransferase activity"/>
    <property type="evidence" value="ECO:0007669"/>
    <property type="project" value="UniProtKB-UniRule"/>
</dbReference>
<keyword evidence="4 10" id="KW-0808">Transferase</keyword>
<comment type="function">
    <text evidence="10">Catalyzes the reversible formation of acyl-phosphate (acyl-PO(4)) from acyl-[acyl-carrier-protein] (acyl-ACP). This enzyme utilizes acyl-ACP as fatty acyl donor, but not acyl-CoA.</text>
</comment>
<evidence type="ECO:0000256" key="9">
    <source>
        <dbReference type="ARBA" id="ARBA00046608"/>
    </source>
</evidence>
<name>A0A853HXB6_9GAMM</name>
<dbReference type="GO" id="GO:0005737">
    <property type="term" value="C:cytoplasm"/>
    <property type="evidence" value="ECO:0007669"/>
    <property type="project" value="UniProtKB-SubCell"/>
</dbReference>
<proteinExistence type="inferred from homology"/>
<evidence type="ECO:0000256" key="5">
    <source>
        <dbReference type="ARBA" id="ARBA00023098"/>
    </source>
</evidence>
<evidence type="ECO:0000256" key="8">
    <source>
        <dbReference type="ARBA" id="ARBA00024069"/>
    </source>
</evidence>
<keyword evidence="6 10" id="KW-0594">Phospholipid biosynthesis</keyword>
<accession>A0A853HXB6</accession>
<dbReference type="InterPro" id="IPR003664">
    <property type="entry name" value="FA_synthesis"/>
</dbReference>
<comment type="subunit">
    <text evidence="9 10">Homodimer. Probably interacts with PlsY.</text>
</comment>
<evidence type="ECO:0000256" key="2">
    <source>
        <dbReference type="ARBA" id="ARBA00022490"/>
    </source>
</evidence>
<dbReference type="NCBIfam" id="TIGR00182">
    <property type="entry name" value="plsX"/>
    <property type="match status" value="1"/>
</dbReference>
<comment type="pathway">
    <text evidence="10">Lipid metabolism; phospholipid metabolism.</text>
</comment>
<keyword evidence="12" id="KW-1185">Reference proteome</keyword>
<evidence type="ECO:0000256" key="1">
    <source>
        <dbReference type="ARBA" id="ARBA00001232"/>
    </source>
</evidence>
<comment type="similarity">
    <text evidence="10">Belongs to the PlsX family.</text>
</comment>
<evidence type="ECO:0000313" key="12">
    <source>
        <dbReference type="Proteomes" id="UP000569732"/>
    </source>
</evidence>
<dbReference type="EC" id="2.3.1.274" evidence="8 10"/>
<comment type="caution">
    <text evidence="11">The sequence shown here is derived from an EMBL/GenBank/DDBJ whole genome shotgun (WGS) entry which is preliminary data.</text>
</comment>
<dbReference type="SUPFAM" id="SSF53659">
    <property type="entry name" value="Isocitrate/Isopropylmalate dehydrogenase-like"/>
    <property type="match status" value="1"/>
</dbReference>
<evidence type="ECO:0000313" key="11">
    <source>
        <dbReference type="EMBL" id="NYZ65009.1"/>
    </source>
</evidence>
<dbReference type="GO" id="GO:0006633">
    <property type="term" value="P:fatty acid biosynthetic process"/>
    <property type="evidence" value="ECO:0007669"/>
    <property type="project" value="UniProtKB-UniRule"/>
</dbReference>
<dbReference type="Pfam" id="PF02504">
    <property type="entry name" value="FA_synthesis"/>
    <property type="match status" value="1"/>
</dbReference>
<comment type="subcellular location">
    <subcellularLocation>
        <location evidence="10">Cytoplasm</location>
    </subcellularLocation>
    <text evidence="10">Associated with the membrane possibly through PlsY.</text>
</comment>
<dbReference type="UniPathway" id="UPA00085"/>
<evidence type="ECO:0000256" key="4">
    <source>
        <dbReference type="ARBA" id="ARBA00022679"/>
    </source>
</evidence>
<organism evidence="11 12">
    <name type="scientific">Spartinivicinus marinus</name>
    <dbReference type="NCBI Taxonomy" id="2994442"/>
    <lineage>
        <taxon>Bacteria</taxon>
        <taxon>Pseudomonadati</taxon>
        <taxon>Pseudomonadota</taxon>
        <taxon>Gammaproteobacteria</taxon>
        <taxon>Oceanospirillales</taxon>
        <taxon>Zooshikellaceae</taxon>
        <taxon>Spartinivicinus</taxon>
    </lineage>
</organism>
<dbReference type="PIRSF" id="PIRSF002465">
    <property type="entry name" value="Phsphlp_syn_PlsX"/>
    <property type="match status" value="1"/>
</dbReference>
<dbReference type="EMBL" id="JACCKB010000003">
    <property type="protein sequence ID" value="NYZ65009.1"/>
    <property type="molecule type" value="Genomic_DNA"/>
</dbReference>
<dbReference type="GO" id="GO:0008654">
    <property type="term" value="P:phospholipid biosynthetic process"/>
    <property type="evidence" value="ECO:0007669"/>
    <property type="project" value="UniProtKB-KW"/>
</dbReference>
<keyword evidence="3 10" id="KW-0444">Lipid biosynthesis</keyword>
<evidence type="ECO:0000256" key="6">
    <source>
        <dbReference type="ARBA" id="ARBA00023209"/>
    </source>
</evidence>
<dbReference type="PANTHER" id="PTHR30100:SF1">
    <property type="entry name" value="PHOSPHATE ACYLTRANSFERASE"/>
    <property type="match status" value="1"/>
</dbReference>
<keyword evidence="11" id="KW-0012">Acyltransferase</keyword>
<reference evidence="11 12" key="1">
    <citation type="submission" date="2020-07" db="EMBL/GenBank/DDBJ databases">
        <title>Endozoicomonas sp. nov., isolated from sediment.</title>
        <authorList>
            <person name="Gu T."/>
        </authorList>
    </citation>
    <scope>NUCLEOTIDE SEQUENCE [LARGE SCALE GENOMIC DNA]</scope>
    <source>
        <strain evidence="11 12">SM1973</strain>
    </source>
</reference>
<evidence type="ECO:0000256" key="3">
    <source>
        <dbReference type="ARBA" id="ARBA00022516"/>
    </source>
</evidence>
<dbReference type="AlphaFoldDB" id="A0A853HXB6"/>
<gene>
    <name evidence="10 11" type="primary">plsX</name>
    <name evidence="11" type="ORF">H0A36_03245</name>
</gene>
<evidence type="ECO:0000256" key="10">
    <source>
        <dbReference type="HAMAP-Rule" id="MF_00019"/>
    </source>
</evidence>
<dbReference type="HAMAP" id="MF_00019">
    <property type="entry name" value="PlsX"/>
    <property type="match status" value="1"/>
</dbReference>
<dbReference type="InterPro" id="IPR012281">
    <property type="entry name" value="Phospholipid_synth_PlsX-like"/>
</dbReference>
<keyword evidence="7 10" id="KW-1208">Phospholipid metabolism</keyword>
<dbReference type="RefSeq" id="WP_180567042.1">
    <property type="nucleotide sequence ID" value="NZ_JACCKB010000003.1"/>
</dbReference>
<protein>
    <recommendedName>
        <fullName evidence="8 10">Phosphate acyltransferase</fullName>
        <ecNumber evidence="8 10">2.3.1.274</ecNumber>
    </recommendedName>
    <alternativeName>
        <fullName evidence="10">Acyl-ACP phosphotransacylase</fullName>
    </alternativeName>
    <alternativeName>
        <fullName evidence="10">Acyl-[acyl-carrier-protein]--phosphate acyltransferase</fullName>
    </alternativeName>
    <alternativeName>
        <fullName evidence="10">Phosphate-acyl-ACP acyltransferase</fullName>
    </alternativeName>
</protein>
<keyword evidence="5 10" id="KW-0443">Lipid metabolism</keyword>
<dbReference type="Proteomes" id="UP000569732">
    <property type="component" value="Unassembled WGS sequence"/>
</dbReference>
<comment type="catalytic activity">
    <reaction evidence="1 10">
        <text>a fatty acyl-[ACP] + phosphate = an acyl phosphate + holo-[ACP]</text>
        <dbReference type="Rhea" id="RHEA:42292"/>
        <dbReference type="Rhea" id="RHEA-COMP:9685"/>
        <dbReference type="Rhea" id="RHEA-COMP:14125"/>
        <dbReference type="ChEBI" id="CHEBI:43474"/>
        <dbReference type="ChEBI" id="CHEBI:59918"/>
        <dbReference type="ChEBI" id="CHEBI:64479"/>
        <dbReference type="ChEBI" id="CHEBI:138651"/>
        <dbReference type="EC" id="2.3.1.274"/>
    </reaction>
</comment>
<dbReference type="Gene3D" id="3.40.718.10">
    <property type="entry name" value="Isopropylmalate Dehydrogenase"/>
    <property type="match status" value="1"/>
</dbReference>
<keyword evidence="2 10" id="KW-0963">Cytoplasm</keyword>